<proteinExistence type="predicted"/>
<sequence>AQEMSNMRKLKKTPIQIYLEPEQEKIISVLAKGSGQSKAAIIRSCISRFIDSLPLEKDPALDIMNLGASGKKDIAQKHDDYLISPTQLKQ</sequence>
<organism evidence="1">
    <name type="scientific">marine sediment metagenome</name>
    <dbReference type="NCBI Taxonomy" id="412755"/>
    <lineage>
        <taxon>unclassified sequences</taxon>
        <taxon>metagenomes</taxon>
        <taxon>ecological metagenomes</taxon>
    </lineage>
</organism>
<dbReference type="AlphaFoldDB" id="X1VS59"/>
<accession>X1VS59</accession>
<protein>
    <recommendedName>
        <fullName evidence="2">Ribbon-helix-helix protein CopG domain-containing protein</fullName>
    </recommendedName>
</protein>
<reference evidence="1" key="1">
    <citation type="journal article" date="2014" name="Front. Microbiol.">
        <title>High frequency of phylogenetically diverse reductive dehalogenase-homologous genes in deep subseafloor sedimentary metagenomes.</title>
        <authorList>
            <person name="Kawai M."/>
            <person name="Futagami T."/>
            <person name="Toyoda A."/>
            <person name="Takaki Y."/>
            <person name="Nishi S."/>
            <person name="Hori S."/>
            <person name="Arai W."/>
            <person name="Tsubouchi T."/>
            <person name="Morono Y."/>
            <person name="Uchiyama I."/>
            <person name="Ito T."/>
            <person name="Fujiyama A."/>
            <person name="Inagaki F."/>
            <person name="Takami H."/>
        </authorList>
    </citation>
    <scope>NUCLEOTIDE SEQUENCE</scope>
    <source>
        <strain evidence="1">Expedition CK06-06</strain>
    </source>
</reference>
<dbReference type="EMBL" id="BARW01027080">
    <property type="protein sequence ID" value="GAJ12495.1"/>
    <property type="molecule type" value="Genomic_DNA"/>
</dbReference>
<evidence type="ECO:0000313" key="1">
    <source>
        <dbReference type="EMBL" id="GAJ12495.1"/>
    </source>
</evidence>
<evidence type="ECO:0008006" key="2">
    <source>
        <dbReference type="Google" id="ProtNLM"/>
    </source>
</evidence>
<feature type="non-terminal residue" evidence="1">
    <location>
        <position position="1"/>
    </location>
</feature>
<gene>
    <name evidence="1" type="ORF">S12H4_44022</name>
</gene>
<comment type="caution">
    <text evidence="1">The sequence shown here is derived from an EMBL/GenBank/DDBJ whole genome shotgun (WGS) entry which is preliminary data.</text>
</comment>
<name>X1VS59_9ZZZZ</name>